<dbReference type="AlphaFoldDB" id="A0A0J9X564"/>
<sequence>MLCSRASQLSVWTKETLIAGIGLSDHTFPTTDYDNFVKNMLDNKNLPATKVALALYYILKLKEGISTTKVAGINIKGKEKLYLTVAMILASKYLDDGRNQTKDWVSVSGFSLQELNDAEHNFLSAIDYKLFMSCDEICSWKHHGLLTWLQIQAFADTQLRVNKTFLEIPLPVSCSLAPPEAAEPTATTTEAPRSSLKRSVDDTSEIPDDLLPSKRVKTWGASQILVPLRDAGSRSAKVEKKINLDKKLSIRDIVQPTEPISTSTPVTLGISLLGAPLVIPTVVPPKHVEVQLEPQQLPPTQTPPFLLVDVSQDLPFSVSTAASGGPENSAAFGMRYCQNVFGQSVFRPVIVPASTSTPSTPEKTGP</sequence>
<dbReference type="EMBL" id="CCBN010000002">
    <property type="protein sequence ID" value="CDO52282.1"/>
    <property type="molecule type" value="Genomic_DNA"/>
</dbReference>
<dbReference type="OrthoDB" id="286814at2759"/>
<dbReference type="PANTHER" id="PTHR15615:SF27">
    <property type="entry name" value="PHO85 CYCLIN CLG1"/>
    <property type="match status" value="1"/>
</dbReference>
<gene>
    <name evidence="2" type="ORF">BN980_GECA02s08568g</name>
</gene>
<dbReference type="CDD" id="cd20557">
    <property type="entry name" value="CYCLIN_ScPCL1-like"/>
    <property type="match status" value="1"/>
</dbReference>
<dbReference type="GO" id="GO:0016538">
    <property type="term" value="F:cyclin-dependent protein serine/threonine kinase regulator activity"/>
    <property type="evidence" value="ECO:0007669"/>
    <property type="project" value="TreeGrafter"/>
</dbReference>
<protein>
    <recommendedName>
        <fullName evidence="4">Cyclin N-terminal domain-containing protein</fullName>
    </recommendedName>
</protein>
<feature type="compositionally biased region" description="Low complexity" evidence="1">
    <location>
        <begin position="177"/>
        <end position="192"/>
    </location>
</feature>
<reference evidence="2" key="1">
    <citation type="submission" date="2014-03" db="EMBL/GenBank/DDBJ databases">
        <authorList>
            <person name="Casaregola S."/>
        </authorList>
    </citation>
    <scope>NUCLEOTIDE SEQUENCE [LARGE SCALE GENOMIC DNA]</scope>
    <source>
        <strain evidence="2">CLIB 918</strain>
    </source>
</reference>
<dbReference type="PANTHER" id="PTHR15615">
    <property type="match status" value="1"/>
</dbReference>
<keyword evidence="3" id="KW-1185">Reference proteome</keyword>
<comment type="caution">
    <text evidence="2">The sequence shown here is derived from an EMBL/GenBank/DDBJ whole genome shotgun (WGS) entry which is preliminary data.</text>
</comment>
<evidence type="ECO:0000313" key="3">
    <source>
        <dbReference type="Proteomes" id="UP000242525"/>
    </source>
</evidence>
<dbReference type="GO" id="GO:0005634">
    <property type="term" value="C:nucleus"/>
    <property type="evidence" value="ECO:0007669"/>
    <property type="project" value="TreeGrafter"/>
</dbReference>
<evidence type="ECO:0008006" key="4">
    <source>
        <dbReference type="Google" id="ProtNLM"/>
    </source>
</evidence>
<dbReference type="STRING" id="1173061.A0A0J9X564"/>
<evidence type="ECO:0000313" key="2">
    <source>
        <dbReference type="EMBL" id="CDO52282.1"/>
    </source>
</evidence>
<dbReference type="Proteomes" id="UP000242525">
    <property type="component" value="Unassembled WGS sequence"/>
</dbReference>
<name>A0A0J9X564_GEOCN</name>
<feature type="region of interest" description="Disordered" evidence="1">
    <location>
        <begin position="177"/>
        <end position="207"/>
    </location>
</feature>
<evidence type="ECO:0000256" key="1">
    <source>
        <dbReference type="SAM" id="MobiDB-lite"/>
    </source>
</evidence>
<dbReference type="GO" id="GO:0019901">
    <property type="term" value="F:protein kinase binding"/>
    <property type="evidence" value="ECO:0007669"/>
    <property type="project" value="InterPro"/>
</dbReference>
<organism evidence="2 3">
    <name type="scientific">Geotrichum candidum</name>
    <name type="common">Oospora lactis</name>
    <name type="synonym">Dipodascus geotrichum</name>
    <dbReference type="NCBI Taxonomy" id="1173061"/>
    <lineage>
        <taxon>Eukaryota</taxon>
        <taxon>Fungi</taxon>
        <taxon>Dikarya</taxon>
        <taxon>Ascomycota</taxon>
        <taxon>Saccharomycotina</taxon>
        <taxon>Dipodascomycetes</taxon>
        <taxon>Dipodascales</taxon>
        <taxon>Dipodascaceae</taxon>
        <taxon>Geotrichum</taxon>
    </lineage>
</organism>
<dbReference type="GO" id="GO:0000307">
    <property type="term" value="C:cyclin-dependent protein kinase holoenzyme complex"/>
    <property type="evidence" value="ECO:0007669"/>
    <property type="project" value="UniProtKB-ARBA"/>
</dbReference>
<dbReference type="Pfam" id="PF08613">
    <property type="entry name" value="Cyclin"/>
    <property type="match status" value="1"/>
</dbReference>
<dbReference type="InterPro" id="IPR013922">
    <property type="entry name" value="Cyclin_PHO80-like"/>
</dbReference>
<accession>A0A0J9X564</accession>
<dbReference type="Gene3D" id="1.10.472.10">
    <property type="entry name" value="Cyclin-like"/>
    <property type="match status" value="1"/>
</dbReference>
<proteinExistence type="predicted"/>